<sequence length="199" mass="22241">MQTDQWKIGIFLFNDVEVLDFAGPFEVFSVTAREDGSKPFIVQTISETGQMIRARNGLKVYPDYSFQTMPKFDLLIIPGGLGAREREVHNKTVINWIKEQMGEVQWMASVCTGALLLAEAGLLDGLNATTHWASLTRLKEEYPQVNVVKKVKFVDEGRIITSGGISAGINMSFHLVKRLAGVKIAKETAKRMEYDVELS</sequence>
<dbReference type="Proteomes" id="UP000216961">
    <property type="component" value="Unassembled WGS sequence"/>
</dbReference>
<dbReference type="InterPro" id="IPR002818">
    <property type="entry name" value="DJ-1/PfpI"/>
</dbReference>
<evidence type="ECO:0000313" key="1">
    <source>
        <dbReference type="EMBL" id="PAD84750.1"/>
    </source>
</evidence>
<dbReference type="SUPFAM" id="SSF52317">
    <property type="entry name" value="Class I glutamine amidotransferase-like"/>
    <property type="match status" value="1"/>
</dbReference>
<gene>
    <name evidence="1" type="ORF">CHH57_03090</name>
</gene>
<dbReference type="CDD" id="cd03139">
    <property type="entry name" value="GATase1_PfpI_2"/>
    <property type="match status" value="1"/>
</dbReference>
<proteinExistence type="predicted"/>
<dbReference type="KEGG" id="bcir:C2I06_06480"/>
<dbReference type="PANTHER" id="PTHR43130:SF14">
    <property type="entry name" value="DJ-1_PFPI DOMAIN-CONTAINING PROTEIN"/>
    <property type="match status" value="1"/>
</dbReference>
<organism evidence="1 2">
    <name type="scientific">Niallia circulans</name>
    <name type="common">Bacillus circulans</name>
    <dbReference type="NCBI Taxonomy" id="1397"/>
    <lineage>
        <taxon>Bacteria</taxon>
        <taxon>Bacillati</taxon>
        <taxon>Bacillota</taxon>
        <taxon>Bacilli</taxon>
        <taxon>Bacillales</taxon>
        <taxon>Bacillaceae</taxon>
        <taxon>Niallia</taxon>
    </lineage>
</organism>
<dbReference type="PANTHER" id="PTHR43130">
    <property type="entry name" value="ARAC-FAMILY TRANSCRIPTIONAL REGULATOR"/>
    <property type="match status" value="1"/>
</dbReference>
<accession>A0A268FH98</accession>
<name>A0A268FH98_NIACI</name>
<reference evidence="1 2" key="1">
    <citation type="submission" date="2017-07" db="EMBL/GenBank/DDBJ databases">
        <title>Isolation and whole genome analysis of endospore-forming bacteria from heroin.</title>
        <authorList>
            <person name="Kalinowski J."/>
            <person name="Ahrens B."/>
            <person name="Al-Dilaimi A."/>
            <person name="Winkler A."/>
            <person name="Wibberg D."/>
            <person name="Schleenbecker U."/>
            <person name="Ruckert C."/>
            <person name="Wolfel R."/>
            <person name="Grass G."/>
        </authorList>
    </citation>
    <scope>NUCLEOTIDE SEQUENCE [LARGE SCALE GENOMIC DNA]</scope>
    <source>
        <strain evidence="1 2">7521-2</strain>
    </source>
</reference>
<dbReference type="InterPro" id="IPR052158">
    <property type="entry name" value="INH-QAR"/>
</dbReference>
<dbReference type="GO" id="GO:0006355">
    <property type="term" value="P:regulation of DNA-templated transcription"/>
    <property type="evidence" value="ECO:0007669"/>
    <property type="project" value="TreeGrafter"/>
</dbReference>
<dbReference type="Pfam" id="PF01965">
    <property type="entry name" value="DJ-1_PfpI"/>
    <property type="match status" value="1"/>
</dbReference>
<evidence type="ECO:0000313" key="2">
    <source>
        <dbReference type="Proteomes" id="UP000216961"/>
    </source>
</evidence>
<comment type="caution">
    <text evidence="1">The sequence shown here is derived from an EMBL/GenBank/DDBJ whole genome shotgun (WGS) entry which is preliminary data.</text>
</comment>
<dbReference type="RefSeq" id="WP_095328857.1">
    <property type="nucleotide sequence ID" value="NZ_CP026031.1"/>
</dbReference>
<dbReference type="AlphaFoldDB" id="A0A268FH98"/>
<dbReference type="InterPro" id="IPR029062">
    <property type="entry name" value="Class_I_gatase-like"/>
</dbReference>
<dbReference type="Gene3D" id="3.40.50.880">
    <property type="match status" value="1"/>
</dbReference>
<protein>
    <submittedName>
        <fullName evidence="1">AraC family transcriptional regulator</fullName>
    </submittedName>
</protein>
<dbReference type="EMBL" id="NPBQ01000020">
    <property type="protein sequence ID" value="PAD84750.1"/>
    <property type="molecule type" value="Genomic_DNA"/>
</dbReference>